<protein>
    <submittedName>
        <fullName evidence="1">Uncharacterized protein</fullName>
    </submittedName>
</protein>
<dbReference type="Proteomes" id="UP001345963">
    <property type="component" value="Unassembled WGS sequence"/>
</dbReference>
<reference evidence="1 2" key="1">
    <citation type="submission" date="2021-07" db="EMBL/GenBank/DDBJ databases">
        <authorList>
            <person name="Palmer J.M."/>
        </authorList>
    </citation>
    <scope>NUCLEOTIDE SEQUENCE [LARGE SCALE GENOMIC DNA]</scope>
    <source>
        <strain evidence="1 2">AT_MEX2019</strain>
        <tissue evidence="1">Muscle</tissue>
    </source>
</reference>
<accession>A0ABU7BQP9</accession>
<organism evidence="1 2">
    <name type="scientific">Ataeniobius toweri</name>
    <dbReference type="NCBI Taxonomy" id="208326"/>
    <lineage>
        <taxon>Eukaryota</taxon>
        <taxon>Metazoa</taxon>
        <taxon>Chordata</taxon>
        <taxon>Craniata</taxon>
        <taxon>Vertebrata</taxon>
        <taxon>Euteleostomi</taxon>
        <taxon>Actinopterygii</taxon>
        <taxon>Neopterygii</taxon>
        <taxon>Teleostei</taxon>
        <taxon>Neoteleostei</taxon>
        <taxon>Acanthomorphata</taxon>
        <taxon>Ovalentaria</taxon>
        <taxon>Atherinomorphae</taxon>
        <taxon>Cyprinodontiformes</taxon>
        <taxon>Goodeidae</taxon>
        <taxon>Ataeniobius</taxon>
    </lineage>
</organism>
<gene>
    <name evidence="1" type="ORF">ATANTOWER_015115</name>
</gene>
<evidence type="ECO:0000313" key="2">
    <source>
        <dbReference type="Proteomes" id="UP001345963"/>
    </source>
</evidence>
<proteinExistence type="predicted"/>
<keyword evidence="2" id="KW-1185">Reference proteome</keyword>
<sequence length="99" mass="11786">MVWGCFFYYGGTPIISYQRSWISLNTSEYFKKSCCLMLKRKSPEMGASTRQRCQSHRWVSRLVPDQQDYCYGVASLISKYKLEKLFQMQNQEMQRNCVL</sequence>
<name>A0ABU7BQP9_9TELE</name>
<evidence type="ECO:0000313" key="1">
    <source>
        <dbReference type="EMBL" id="MED6252668.1"/>
    </source>
</evidence>
<dbReference type="EMBL" id="JAHUTI010062146">
    <property type="protein sequence ID" value="MED6252668.1"/>
    <property type="molecule type" value="Genomic_DNA"/>
</dbReference>
<comment type="caution">
    <text evidence="1">The sequence shown here is derived from an EMBL/GenBank/DDBJ whole genome shotgun (WGS) entry which is preliminary data.</text>
</comment>